<evidence type="ECO:0000256" key="1">
    <source>
        <dbReference type="SAM" id="MobiDB-lite"/>
    </source>
</evidence>
<dbReference type="EMBL" id="JAHLJV010000041">
    <property type="protein sequence ID" value="KAK1585775.1"/>
    <property type="molecule type" value="Genomic_DNA"/>
</dbReference>
<evidence type="ECO:0000313" key="3">
    <source>
        <dbReference type="Proteomes" id="UP001230504"/>
    </source>
</evidence>
<dbReference type="GeneID" id="85442362"/>
<keyword evidence="3" id="KW-1185">Reference proteome</keyword>
<gene>
    <name evidence="2" type="ORF">LY79DRAFT_557761</name>
</gene>
<comment type="caution">
    <text evidence="2">The sequence shown here is derived from an EMBL/GenBank/DDBJ whole genome shotgun (WGS) entry which is preliminary data.</text>
</comment>
<accession>A0AAD8V4D1</accession>
<organism evidence="2 3">
    <name type="scientific">Colletotrichum navitas</name>
    <dbReference type="NCBI Taxonomy" id="681940"/>
    <lineage>
        <taxon>Eukaryota</taxon>
        <taxon>Fungi</taxon>
        <taxon>Dikarya</taxon>
        <taxon>Ascomycota</taxon>
        <taxon>Pezizomycotina</taxon>
        <taxon>Sordariomycetes</taxon>
        <taxon>Hypocreomycetidae</taxon>
        <taxon>Glomerellales</taxon>
        <taxon>Glomerellaceae</taxon>
        <taxon>Colletotrichum</taxon>
        <taxon>Colletotrichum graminicola species complex</taxon>
    </lineage>
</organism>
<feature type="region of interest" description="Disordered" evidence="1">
    <location>
        <begin position="1"/>
        <end position="21"/>
    </location>
</feature>
<dbReference type="AlphaFoldDB" id="A0AAD8V4D1"/>
<sequence length="72" mass="8125">MGRRGPVMGRNLRGNSGQINNHHDLSAQLLSPVLPKTKRKYERISPLQVWSLTLTAEARPSSWSMSELWVAL</sequence>
<protein>
    <submittedName>
        <fullName evidence="2">Uncharacterized protein</fullName>
    </submittedName>
</protein>
<name>A0AAD8V4D1_9PEZI</name>
<proteinExistence type="predicted"/>
<dbReference type="Proteomes" id="UP001230504">
    <property type="component" value="Unassembled WGS sequence"/>
</dbReference>
<evidence type="ECO:0000313" key="2">
    <source>
        <dbReference type="EMBL" id="KAK1585775.1"/>
    </source>
</evidence>
<reference evidence="2" key="1">
    <citation type="submission" date="2021-06" db="EMBL/GenBank/DDBJ databases">
        <title>Comparative genomics, transcriptomics and evolutionary studies reveal genomic signatures of adaptation to plant cell wall in hemibiotrophic fungi.</title>
        <authorList>
            <consortium name="DOE Joint Genome Institute"/>
            <person name="Baroncelli R."/>
            <person name="Diaz J.F."/>
            <person name="Benocci T."/>
            <person name="Peng M."/>
            <person name="Battaglia E."/>
            <person name="Haridas S."/>
            <person name="Andreopoulos W."/>
            <person name="Labutti K."/>
            <person name="Pangilinan J."/>
            <person name="Floch G.L."/>
            <person name="Makela M.R."/>
            <person name="Henrissat B."/>
            <person name="Grigoriev I.V."/>
            <person name="Crouch J.A."/>
            <person name="De Vries R.P."/>
            <person name="Sukno S.A."/>
            <person name="Thon M.R."/>
        </authorList>
    </citation>
    <scope>NUCLEOTIDE SEQUENCE</scope>
    <source>
        <strain evidence="2">CBS 125086</strain>
    </source>
</reference>
<dbReference type="RefSeq" id="XP_060412771.1">
    <property type="nucleotide sequence ID" value="XM_060558122.1"/>
</dbReference>